<feature type="transmembrane region" description="Helical" evidence="9">
    <location>
        <begin position="295"/>
        <end position="314"/>
    </location>
</feature>
<feature type="transmembrane region" description="Helical" evidence="9">
    <location>
        <begin position="112"/>
        <end position="131"/>
    </location>
</feature>
<dbReference type="GO" id="GO:0022857">
    <property type="term" value="F:transmembrane transporter activity"/>
    <property type="evidence" value="ECO:0007669"/>
    <property type="project" value="InterPro"/>
</dbReference>
<keyword evidence="4" id="KW-1003">Cell membrane</keyword>
<dbReference type="EMBL" id="CP022278">
    <property type="protein sequence ID" value="ASK26902.1"/>
    <property type="molecule type" value="Genomic_DNA"/>
</dbReference>
<evidence type="ECO:0000313" key="10">
    <source>
        <dbReference type="EMBL" id="ASK26902.1"/>
    </source>
</evidence>
<proteinExistence type="inferred from homology"/>
<keyword evidence="8 9" id="KW-0472">Membrane</keyword>
<keyword evidence="7" id="KW-0408">Iron</keyword>
<feature type="transmembrane region" description="Helical" evidence="9">
    <location>
        <begin position="53"/>
        <end position="74"/>
    </location>
</feature>
<feature type="transmembrane region" description="Helical" evidence="9">
    <location>
        <begin position="137"/>
        <end position="159"/>
    </location>
</feature>
<dbReference type="CDD" id="cd06550">
    <property type="entry name" value="TM_ABC_iron-siderophores_like"/>
    <property type="match status" value="1"/>
</dbReference>
<keyword evidence="6 9" id="KW-1133">Transmembrane helix</keyword>
<comment type="subcellular location">
    <subcellularLocation>
        <location evidence="1">Cell membrane</location>
        <topology evidence="1">Multi-pass membrane protein</topology>
    </subcellularLocation>
</comment>
<dbReference type="GO" id="GO:0005886">
    <property type="term" value="C:plasma membrane"/>
    <property type="evidence" value="ECO:0007669"/>
    <property type="project" value="UniProtKB-SubCell"/>
</dbReference>
<comment type="similarity">
    <text evidence="2">Belongs to the binding-protein-dependent transport system permease family. FecCD subfamily.</text>
</comment>
<evidence type="ECO:0000256" key="5">
    <source>
        <dbReference type="ARBA" id="ARBA00022692"/>
    </source>
</evidence>
<feature type="transmembrane region" description="Helical" evidence="9">
    <location>
        <begin position="268"/>
        <end position="289"/>
    </location>
</feature>
<protein>
    <submittedName>
        <fullName evidence="10">Iron ABC transporter permease</fullName>
    </submittedName>
</protein>
<evidence type="ECO:0000313" key="11">
    <source>
        <dbReference type="Proteomes" id="UP000198238"/>
    </source>
</evidence>
<feature type="transmembrane region" description="Helical" evidence="9">
    <location>
        <begin position="86"/>
        <end position="105"/>
    </location>
</feature>
<accession>A0A220S0H1</accession>
<sequence>MLKPATLNLLNLAALVFLFAVSLSVGVADFSWGALSEWSDSTQLFITSRLPRTFAIVLTGASMAVAGMIMQILMKNRFVEPSMVGASQSAAFGMLLMVLLFPAAALMAKMTVAAAASLAGMLVFMALIRRLPPTAQLMVPLVGIIFGGVIESVALFIAYETEMMQMLGVWQQGDFSGVLLGRYELLWLTGVMAFGAYLIADRLTIVGLGETVAVNLGLNRHTVLWAGLIIVALITSLVVVTVGNIPFVGLVVPNIISRLMGDKLRQSLPAVALLGASSVLLCDIIGRLIVFPFEIPVSTVFGVLGTALFLWLLMRKPAHAV</sequence>
<keyword evidence="3" id="KW-0813">Transport</keyword>
<feature type="transmembrane region" description="Helical" evidence="9">
    <location>
        <begin position="180"/>
        <end position="200"/>
    </location>
</feature>
<evidence type="ECO:0000256" key="9">
    <source>
        <dbReference type="SAM" id="Phobius"/>
    </source>
</evidence>
<keyword evidence="5 9" id="KW-0812">Transmembrane</keyword>
<evidence type="ECO:0000256" key="4">
    <source>
        <dbReference type="ARBA" id="ARBA00022475"/>
    </source>
</evidence>
<dbReference type="SUPFAM" id="SSF81345">
    <property type="entry name" value="ABC transporter involved in vitamin B12 uptake, BtuC"/>
    <property type="match status" value="1"/>
</dbReference>
<evidence type="ECO:0000256" key="8">
    <source>
        <dbReference type="ARBA" id="ARBA00023136"/>
    </source>
</evidence>
<evidence type="ECO:0000256" key="7">
    <source>
        <dbReference type="ARBA" id="ARBA00023004"/>
    </source>
</evidence>
<dbReference type="PANTHER" id="PTHR30472">
    <property type="entry name" value="FERRIC ENTEROBACTIN TRANSPORT SYSTEM PERMEASE PROTEIN"/>
    <property type="match status" value="1"/>
</dbReference>
<gene>
    <name evidence="10" type="ORF">BG910_03325</name>
</gene>
<dbReference type="RefSeq" id="WP_089035623.1">
    <property type="nucleotide sequence ID" value="NZ_CP022278.1"/>
</dbReference>
<feature type="transmembrane region" description="Helical" evidence="9">
    <location>
        <begin position="223"/>
        <end position="256"/>
    </location>
</feature>
<dbReference type="Proteomes" id="UP000198238">
    <property type="component" value="Chromosome"/>
</dbReference>
<dbReference type="FunFam" id="1.10.3470.10:FF:000004">
    <property type="entry name" value="Iron compound ABC transporter, permease"/>
    <property type="match status" value="1"/>
</dbReference>
<evidence type="ECO:0000256" key="6">
    <source>
        <dbReference type="ARBA" id="ARBA00022989"/>
    </source>
</evidence>
<organism evidence="10 11">
    <name type="scientific">Neisseria chenwenguii</name>
    <dbReference type="NCBI Taxonomy" id="1853278"/>
    <lineage>
        <taxon>Bacteria</taxon>
        <taxon>Pseudomonadati</taxon>
        <taxon>Pseudomonadota</taxon>
        <taxon>Betaproteobacteria</taxon>
        <taxon>Neisseriales</taxon>
        <taxon>Neisseriaceae</taxon>
        <taxon>Neisseria</taxon>
    </lineage>
</organism>
<dbReference type="Pfam" id="PF01032">
    <property type="entry name" value="FecCD"/>
    <property type="match status" value="1"/>
</dbReference>
<dbReference type="Gene3D" id="1.10.3470.10">
    <property type="entry name" value="ABC transporter involved in vitamin B12 uptake, BtuC"/>
    <property type="match status" value="1"/>
</dbReference>
<feature type="transmembrane region" description="Helical" evidence="9">
    <location>
        <begin position="12"/>
        <end position="32"/>
    </location>
</feature>
<reference evidence="10 11" key="1">
    <citation type="submission" date="2017-06" db="EMBL/GenBank/DDBJ databases">
        <title>Neisseria chenwenguii sp. nov., isolated from the intestinal contents of Tibetan Plateau Pika in Yushu, Qinghai Province, China.</title>
        <authorList>
            <person name="Zhang G."/>
        </authorList>
    </citation>
    <scope>NUCLEOTIDE SEQUENCE [LARGE SCALE GENOMIC DNA]</scope>
    <source>
        <strain evidence="10 11">10023</strain>
    </source>
</reference>
<dbReference type="GO" id="GO:0033214">
    <property type="term" value="P:siderophore-iron import into cell"/>
    <property type="evidence" value="ECO:0007669"/>
    <property type="project" value="TreeGrafter"/>
</dbReference>
<evidence type="ECO:0000256" key="3">
    <source>
        <dbReference type="ARBA" id="ARBA00022448"/>
    </source>
</evidence>
<name>A0A220S0H1_9NEIS</name>
<evidence type="ECO:0000256" key="2">
    <source>
        <dbReference type="ARBA" id="ARBA00007935"/>
    </source>
</evidence>
<dbReference type="InterPro" id="IPR037294">
    <property type="entry name" value="ABC_BtuC-like"/>
</dbReference>
<dbReference type="InterPro" id="IPR000522">
    <property type="entry name" value="ABC_transptr_permease_BtuC"/>
</dbReference>
<dbReference type="AlphaFoldDB" id="A0A220S0H1"/>
<keyword evidence="11" id="KW-1185">Reference proteome</keyword>
<dbReference type="KEGG" id="nei:BG910_03325"/>
<evidence type="ECO:0000256" key="1">
    <source>
        <dbReference type="ARBA" id="ARBA00004651"/>
    </source>
</evidence>
<dbReference type="PANTHER" id="PTHR30472:SF27">
    <property type="entry name" value="PETROBACTIN IMPORT SYSTEM PERMEASE PROTEIN YCLN"/>
    <property type="match status" value="1"/>
</dbReference>